<sequence length="63" mass="6419">MPALAFVTNGACDSFTTVDGKVQATIDGSPLYYFAADAAAGDTKGQNVGGVWFVVDATGAMKK</sequence>
<dbReference type="EMBL" id="CAEZYR010000237">
    <property type="protein sequence ID" value="CAB4776554.1"/>
    <property type="molecule type" value="Genomic_DNA"/>
</dbReference>
<dbReference type="EMBL" id="CAFABA010000062">
    <property type="protein sequence ID" value="CAB4832061.1"/>
    <property type="molecule type" value="Genomic_DNA"/>
</dbReference>
<dbReference type="EMBL" id="CAFBMH010000025">
    <property type="protein sequence ID" value="CAB4902957.1"/>
    <property type="molecule type" value="Genomic_DNA"/>
</dbReference>
<dbReference type="EMBL" id="CAFBOS010000089">
    <property type="protein sequence ID" value="CAB4999664.1"/>
    <property type="molecule type" value="Genomic_DNA"/>
</dbReference>
<evidence type="ECO:0000313" key="2">
    <source>
        <dbReference type="EMBL" id="CAB4832061.1"/>
    </source>
</evidence>
<dbReference type="InterPro" id="IPR005297">
    <property type="entry name" value="Lipoprotein_repeat"/>
</dbReference>
<organism evidence="1">
    <name type="scientific">freshwater metagenome</name>
    <dbReference type="NCBI Taxonomy" id="449393"/>
    <lineage>
        <taxon>unclassified sequences</taxon>
        <taxon>metagenomes</taxon>
        <taxon>ecological metagenomes</taxon>
    </lineage>
</organism>
<reference evidence="1" key="1">
    <citation type="submission" date="2020-05" db="EMBL/GenBank/DDBJ databases">
        <authorList>
            <person name="Chiriac C."/>
            <person name="Salcher M."/>
            <person name="Ghai R."/>
            <person name="Kavagutti S V."/>
        </authorList>
    </citation>
    <scope>NUCLEOTIDE SEQUENCE</scope>
</reference>
<name>A0A6J6VYI6_9ZZZZ</name>
<evidence type="ECO:0000313" key="3">
    <source>
        <dbReference type="EMBL" id="CAB4902957.1"/>
    </source>
</evidence>
<gene>
    <name evidence="1" type="ORF">UFOPK2754_03405</name>
    <name evidence="2" type="ORF">UFOPK3139_01595</name>
    <name evidence="3" type="ORF">UFOPK3543_00962</name>
    <name evidence="4" type="ORF">UFOPK3967_01546</name>
</gene>
<dbReference type="AlphaFoldDB" id="A0A6J6VYI6"/>
<protein>
    <submittedName>
        <fullName evidence="1">Unannotated protein</fullName>
    </submittedName>
</protein>
<evidence type="ECO:0000313" key="4">
    <source>
        <dbReference type="EMBL" id="CAB4999664.1"/>
    </source>
</evidence>
<accession>A0A6J6VYI6</accession>
<dbReference type="Pfam" id="PF03640">
    <property type="entry name" value="Lipoprotein_15"/>
    <property type="match status" value="1"/>
</dbReference>
<evidence type="ECO:0000313" key="1">
    <source>
        <dbReference type="EMBL" id="CAB4776554.1"/>
    </source>
</evidence>
<proteinExistence type="predicted"/>